<protein>
    <submittedName>
        <fullName evidence="1">Uncharacterized protein</fullName>
    </submittedName>
</protein>
<name>A0A9P6UY36_9FUNG</name>
<gene>
    <name evidence="1" type="ORF">BGZ99_001365</name>
</gene>
<proteinExistence type="predicted"/>
<dbReference type="EMBL" id="JAAAIP010000134">
    <property type="protein sequence ID" value="KAG0324851.1"/>
    <property type="molecule type" value="Genomic_DNA"/>
</dbReference>
<keyword evidence="2" id="KW-1185">Reference proteome</keyword>
<evidence type="ECO:0000313" key="1">
    <source>
        <dbReference type="EMBL" id="KAG0324851.1"/>
    </source>
</evidence>
<comment type="caution">
    <text evidence="1">The sequence shown here is derived from an EMBL/GenBank/DDBJ whole genome shotgun (WGS) entry which is preliminary data.</text>
</comment>
<dbReference type="Proteomes" id="UP000738325">
    <property type="component" value="Unassembled WGS sequence"/>
</dbReference>
<dbReference type="OrthoDB" id="10039566at2759"/>
<accession>A0A9P6UY36</accession>
<organism evidence="1 2">
    <name type="scientific">Dissophora globulifera</name>
    <dbReference type="NCBI Taxonomy" id="979702"/>
    <lineage>
        <taxon>Eukaryota</taxon>
        <taxon>Fungi</taxon>
        <taxon>Fungi incertae sedis</taxon>
        <taxon>Mucoromycota</taxon>
        <taxon>Mortierellomycotina</taxon>
        <taxon>Mortierellomycetes</taxon>
        <taxon>Mortierellales</taxon>
        <taxon>Mortierellaceae</taxon>
        <taxon>Dissophora</taxon>
    </lineage>
</organism>
<evidence type="ECO:0000313" key="2">
    <source>
        <dbReference type="Proteomes" id="UP000738325"/>
    </source>
</evidence>
<dbReference type="InterPro" id="IPR022185">
    <property type="entry name" value="DUF3712"/>
</dbReference>
<sequence length="323" mass="35110">MDKIREKLDLSVVKSVDLEDMAIDFTGPDHWSAILSSDHMIARLVNIPGFTWPIQQVQLRHQGVDIGRLESPYTPASVSRGIVTSVIEQTTMSIFEPARSAYSGFVAALTTQSHHTFAIKGSADIIFNLGFLGTHSITDVDFLSDLTLRGLNNLPEIQCMAVEDVTYSDIDHEGTAQLEQTGQNTGRHQLIISVLFDIPNPSQLSLTLGDLTLGVSYGVKPSPGSKFSSERPAAEEETRSTIGTITLMSLILLQGMNKCRVAKITLDTRLEATQQFLKHIAEEPQMVHMQGLQGTSKNEALAGGLASLATSFTMPTFTAPAPQ</sequence>
<reference evidence="1" key="1">
    <citation type="journal article" date="2020" name="Fungal Divers.">
        <title>Resolving the Mortierellaceae phylogeny through synthesis of multi-gene phylogenetics and phylogenomics.</title>
        <authorList>
            <person name="Vandepol N."/>
            <person name="Liber J."/>
            <person name="Desiro A."/>
            <person name="Na H."/>
            <person name="Kennedy M."/>
            <person name="Barry K."/>
            <person name="Grigoriev I.V."/>
            <person name="Miller A.N."/>
            <person name="O'Donnell K."/>
            <person name="Stajich J.E."/>
            <person name="Bonito G."/>
        </authorList>
    </citation>
    <scope>NUCLEOTIDE SEQUENCE</scope>
    <source>
        <strain evidence="1">REB-010B</strain>
    </source>
</reference>
<dbReference type="AlphaFoldDB" id="A0A9P6UY36"/>
<dbReference type="Pfam" id="PF12505">
    <property type="entry name" value="DUF3712"/>
    <property type="match status" value="1"/>
</dbReference>